<dbReference type="Gene3D" id="3.40.50.720">
    <property type="entry name" value="NAD(P)-binding Rossmann-like Domain"/>
    <property type="match status" value="1"/>
</dbReference>
<dbReference type="AlphaFoldDB" id="A0A844XAV9"/>
<accession>A0A844XAV9</accession>
<dbReference type="Proteomes" id="UP000461409">
    <property type="component" value="Unassembled WGS sequence"/>
</dbReference>
<dbReference type="RefSeq" id="WP_160484589.1">
    <property type="nucleotide sequence ID" value="NZ_WUBR01000001.1"/>
</dbReference>
<organism evidence="2 3">
    <name type="scientific">Aurantiacibacter rhizosphaerae</name>
    <dbReference type="NCBI Taxonomy" id="2691582"/>
    <lineage>
        <taxon>Bacteria</taxon>
        <taxon>Pseudomonadati</taxon>
        <taxon>Pseudomonadota</taxon>
        <taxon>Alphaproteobacteria</taxon>
        <taxon>Sphingomonadales</taxon>
        <taxon>Erythrobacteraceae</taxon>
        <taxon>Aurantiacibacter</taxon>
    </lineage>
</organism>
<proteinExistence type="predicted"/>
<sequence>MKVTGGITVPVESSATAKVVRITENKITENKITENKITENNFRAVNTALVNELKVIFSNMGISIWEVIDTAKTKPFGFLTFDPRPGLGGHCIRIDPFYLTWKAKEHGFATRFIELAGPRQRGPSAVQASPARAQVWRVSTTGFVDVAKLRLAVKPVGQSEFDNDNLGTHISVNY</sequence>
<evidence type="ECO:0000313" key="2">
    <source>
        <dbReference type="EMBL" id="MWV26970.1"/>
    </source>
</evidence>
<reference evidence="2 3" key="2">
    <citation type="submission" date="2020-02" db="EMBL/GenBank/DDBJ databases">
        <title>Erythrobacter dongmakensis sp. nov., isolated from a tidal mudflat.</title>
        <authorList>
            <person name="Kim I.S."/>
        </authorList>
    </citation>
    <scope>NUCLEOTIDE SEQUENCE [LARGE SCALE GENOMIC DNA]</scope>
    <source>
        <strain evidence="2 3">GH3-10</strain>
    </source>
</reference>
<evidence type="ECO:0000259" key="1">
    <source>
        <dbReference type="Pfam" id="PF00984"/>
    </source>
</evidence>
<gene>
    <name evidence="2" type="ORF">GRF63_03530</name>
</gene>
<dbReference type="EMBL" id="WUBR01000001">
    <property type="protein sequence ID" value="MWV26970.1"/>
    <property type="molecule type" value="Genomic_DNA"/>
</dbReference>
<dbReference type="InterPro" id="IPR017476">
    <property type="entry name" value="UDP-Glc/GDP-Man"/>
</dbReference>
<dbReference type="PANTHER" id="PTHR43491:SF1">
    <property type="entry name" value="UDP-N-ACETYL-D-MANNOSAMINE DEHYDROGENASE"/>
    <property type="match status" value="1"/>
</dbReference>
<dbReference type="PIRSF" id="PIRSF500136">
    <property type="entry name" value="UDP_ManNAc_DH"/>
    <property type="match status" value="1"/>
</dbReference>
<dbReference type="GO" id="GO:0000271">
    <property type="term" value="P:polysaccharide biosynthetic process"/>
    <property type="evidence" value="ECO:0007669"/>
    <property type="project" value="InterPro"/>
</dbReference>
<dbReference type="Pfam" id="PF00984">
    <property type="entry name" value="UDPG_MGDP_dh"/>
    <property type="match status" value="1"/>
</dbReference>
<comment type="caution">
    <text evidence="2">The sequence shown here is derived from an EMBL/GenBank/DDBJ whole genome shotgun (WGS) entry which is preliminary data.</text>
</comment>
<dbReference type="PIRSF" id="PIRSF000124">
    <property type="entry name" value="UDPglc_GDPman_dh"/>
    <property type="match status" value="1"/>
</dbReference>
<dbReference type="InterPro" id="IPR014026">
    <property type="entry name" value="UDP-Glc/GDP-Man_DH_dimer"/>
</dbReference>
<keyword evidence="3" id="KW-1185">Reference proteome</keyword>
<dbReference type="PANTHER" id="PTHR43491">
    <property type="entry name" value="UDP-N-ACETYL-D-MANNOSAMINE DEHYDROGENASE"/>
    <property type="match status" value="1"/>
</dbReference>
<reference evidence="2 3" key="1">
    <citation type="submission" date="2019-12" db="EMBL/GenBank/DDBJ databases">
        <authorList>
            <person name="Lee S.D."/>
        </authorList>
    </citation>
    <scope>NUCLEOTIDE SEQUENCE [LARGE SCALE GENOMIC DNA]</scope>
    <source>
        <strain evidence="2 3">GH3-10</strain>
    </source>
</reference>
<dbReference type="GO" id="GO:0016628">
    <property type="term" value="F:oxidoreductase activity, acting on the CH-CH group of donors, NAD or NADP as acceptor"/>
    <property type="evidence" value="ECO:0007669"/>
    <property type="project" value="InterPro"/>
</dbReference>
<feature type="domain" description="UDP-glucose/GDP-mannose dehydrogenase dimerisation" evidence="1">
    <location>
        <begin position="36"/>
        <end position="116"/>
    </location>
</feature>
<dbReference type="GO" id="GO:0051287">
    <property type="term" value="F:NAD binding"/>
    <property type="evidence" value="ECO:0007669"/>
    <property type="project" value="InterPro"/>
</dbReference>
<dbReference type="InterPro" id="IPR008927">
    <property type="entry name" value="6-PGluconate_DH-like_C_sf"/>
</dbReference>
<name>A0A844XAV9_9SPHN</name>
<dbReference type="SUPFAM" id="SSF48179">
    <property type="entry name" value="6-phosphogluconate dehydrogenase C-terminal domain-like"/>
    <property type="match status" value="1"/>
</dbReference>
<dbReference type="InterPro" id="IPR028359">
    <property type="entry name" value="UDP_ManNAc/GlcNAc_DH"/>
</dbReference>
<protein>
    <recommendedName>
        <fullName evidence="1">UDP-glucose/GDP-mannose dehydrogenase dimerisation domain-containing protein</fullName>
    </recommendedName>
</protein>
<evidence type="ECO:0000313" key="3">
    <source>
        <dbReference type="Proteomes" id="UP000461409"/>
    </source>
</evidence>
<dbReference type="GO" id="GO:0016616">
    <property type="term" value="F:oxidoreductase activity, acting on the CH-OH group of donors, NAD or NADP as acceptor"/>
    <property type="evidence" value="ECO:0007669"/>
    <property type="project" value="InterPro"/>
</dbReference>